<sequence>MDIIYKISFILGSLSVLIFLLGSFKTFSIPYIIFLTILGLVAIFYVTLSPFLSRKSSQKCTKTETFKSTSSTPLHNTNWQCLGLYLILLTFIFAILPLVLTPPTSRDELIHHLAIPKLYLEKGKIFEIPFMSFSYFPMNIDLLYLIPLSLGNDIMPKIIHLIFAVLTGAALYLYLFPLTGKKYALLGFLLYFSTPLVVNLARSAYTDLGMNFYSTLALIGVLKWRQEGFKKKWLFYSAISTGFALSSKPSAIPVLILFFFAVLYFYSKDTKREAEALKHGAIFLLIIFLIISPWLIRNYLWAGNPLYPLYGWYKVHEGIESSNTGYISGGIYPLQKRHLLYNEGAISILLIPLRIFIEGEDDNPQHFDGVLNPCFLLFLIFAFLKRPKMEVKYLAIFSIIFFYITFFTAHLASRYLLPIIPALIIIMIWGIKNGFETRQFKTITIIFSILLFTFNIAYTIGLYQKDNPLPYLLGKETRKEYLLRLLPDYPAINFANNSLPAVAKVMLIFTGDRGYYWERESYFGSRDGSLLAMFVEESRNDDELMERFKALGITHLFIKNSLFLRFLQDNFKTEKLRLINSFFRTKLSLLYNDNNYSIFRIKNP</sequence>
<evidence type="ECO:0000256" key="4">
    <source>
        <dbReference type="ARBA" id="ARBA00022679"/>
    </source>
</evidence>
<dbReference type="Pfam" id="PF26626">
    <property type="entry name" value="DUF8201"/>
    <property type="match status" value="1"/>
</dbReference>
<evidence type="ECO:0000259" key="9">
    <source>
        <dbReference type="Pfam" id="PF26626"/>
    </source>
</evidence>
<dbReference type="PANTHER" id="PTHR33908:SF11">
    <property type="entry name" value="MEMBRANE PROTEIN"/>
    <property type="match status" value="1"/>
</dbReference>
<dbReference type="GO" id="GO:0009103">
    <property type="term" value="P:lipopolysaccharide biosynthetic process"/>
    <property type="evidence" value="ECO:0007669"/>
    <property type="project" value="UniProtKB-ARBA"/>
</dbReference>
<proteinExistence type="predicted"/>
<evidence type="ECO:0000256" key="2">
    <source>
        <dbReference type="ARBA" id="ARBA00022475"/>
    </source>
</evidence>
<keyword evidence="6 8" id="KW-1133">Transmembrane helix</keyword>
<keyword evidence="2" id="KW-1003">Cell membrane</keyword>
<feature type="transmembrane region" description="Helical" evidence="8">
    <location>
        <begin position="233"/>
        <end position="266"/>
    </location>
</feature>
<accession>A0A1F7RM48</accession>
<reference evidence="10 11" key="1">
    <citation type="journal article" date="2016" name="Nat. Commun.">
        <title>Thousands of microbial genomes shed light on interconnected biogeochemical processes in an aquifer system.</title>
        <authorList>
            <person name="Anantharaman K."/>
            <person name="Brown C.T."/>
            <person name="Hug L.A."/>
            <person name="Sharon I."/>
            <person name="Castelle C.J."/>
            <person name="Probst A.J."/>
            <person name="Thomas B.C."/>
            <person name="Singh A."/>
            <person name="Wilkins M.J."/>
            <person name="Karaoz U."/>
            <person name="Brodie E.L."/>
            <person name="Williams K.H."/>
            <person name="Hubbard S.S."/>
            <person name="Banfield J.F."/>
        </authorList>
    </citation>
    <scope>NUCLEOTIDE SEQUENCE [LARGE SCALE GENOMIC DNA]</scope>
</reference>
<comment type="caution">
    <text evidence="10">The sequence shown here is derived from an EMBL/GenBank/DDBJ whole genome shotgun (WGS) entry which is preliminary data.</text>
</comment>
<dbReference type="PANTHER" id="PTHR33908">
    <property type="entry name" value="MANNOSYLTRANSFERASE YKCB-RELATED"/>
    <property type="match status" value="1"/>
</dbReference>
<evidence type="ECO:0000256" key="6">
    <source>
        <dbReference type="ARBA" id="ARBA00022989"/>
    </source>
</evidence>
<dbReference type="GO" id="GO:0016763">
    <property type="term" value="F:pentosyltransferase activity"/>
    <property type="evidence" value="ECO:0007669"/>
    <property type="project" value="TreeGrafter"/>
</dbReference>
<feature type="domain" description="DUF8201" evidence="9">
    <location>
        <begin position="183"/>
        <end position="410"/>
    </location>
</feature>
<keyword evidence="7 8" id="KW-0472">Membrane</keyword>
<evidence type="ECO:0000256" key="1">
    <source>
        <dbReference type="ARBA" id="ARBA00004651"/>
    </source>
</evidence>
<evidence type="ECO:0000256" key="3">
    <source>
        <dbReference type="ARBA" id="ARBA00022676"/>
    </source>
</evidence>
<dbReference type="EMBL" id="MGDB01000035">
    <property type="protein sequence ID" value="OGL42629.1"/>
    <property type="molecule type" value="Genomic_DNA"/>
</dbReference>
<feature type="transmembrane region" description="Helical" evidence="8">
    <location>
        <begin position="391"/>
        <end position="409"/>
    </location>
</feature>
<name>A0A1F7RM48_9BACT</name>
<feature type="transmembrane region" description="Helical" evidence="8">
    <location>
        <begin position="443"/>
        <end position="463"/>
    </location>
</feature>
<evidence type="ECO:0000256" key="8">
    <source>
        <dbReference type="SAM" id="Phobius"/>
    </source>
</evidence>
<feature type="transmembrane region" description="Helical" evidence="8">
    <location>
        <begin position="278"/>
        <end position="296"/>
    </location>
</feature>
<evidence type="ECO:0000313" key="11">
    <source>
        <dbReference type="Proteomes" id="UP000178526"/>
    </source>
</evidence>
<feature type="transmembrane region" description="Helical" evidence="8">
    <location>
        <begin position="183"/>
        <end position="201"/>
    </location>
</feature>
<dbReference type="InterPro" id="IPR058514">
    <property type="entry name" value="DUF8201"/>
</dbReference>
<gene>
    <name evidence="10" type="ORF">A2042_07825</name>
</gene>
<comment type="subcellular location">
    <subcellularLocation>
        <location evidence="1">Cell membrane</location>
        <topology evidence="1">Multi-pass membrane protein</topology>
    </subcellularLocation>
</comment>
<feature type="transmembrane region" description="Helical" evidence="8">
    <location>
        <begin position="415"/>
        <end position="431"/>
    </location>
</feature>
<organism evidence="10 11">
    <name type="scientific">Candidatus Schekmanbacteria bacterium GWA2_38_11</name>
    <dbReference type="NCBI Taxonomy" id="1817876"/>
    <lineage>
        <taxon>Bacteria</taxon>
        <taxon>Candidatus Schekmaniibacteriota</taxon>
    </lineage>
</organism>
<dbReference type="AlphaFoldDB" id="A0A1F7RM48"/>
<evidence type="ECO:0000256" key="5">
    <source>
        <dbReference type="ARBA" id="ARBA00022692"/>
    </source>
</evidence>
<dbReference type="GO" id="GO:0005886">
    <property type="term" value="C:plasma membrane"/>
    <property type="evidence" value="ECO:0007669"/>
    <property type="project" value="UniProtKB-SubCell"/>
</dbReference>
<evidence type="ECO:0000313" key="10">
    <source>
        <dbReference type="EMBL" id="OGL42629.1"/>
    </source>
</evidence>
<keyword evidence="5 8" id="KW-0812">Transmembrane</keyword>
<feature type="transmembrane region" description="Helical" evidence="8">
    <location>
        <begin position="369"/>
        <end position="384"/>
    </location>
</feature>
<evidence type="ECO:0000256" key="7">
    <source>
        <dbReference type="ARBA" id="ARBA00023136"/>
    </source>
</evidence>
<keyword evidence="4" id="KW-0808">Transferase</keyword>
<feature type="transmembrane region" description="Helical" evidence="8">
    <location>
        <begin position="158"/>
        <end position="177"/>
    </location>
</feature>
<protein>
    <recommendedName>
        <fullName evidence="9">DUF8201 domain-containing protein</fullName>
    </recommendedName>
</protein>
<feature type="transmembrane region" description="Helical" evidence="8">
    <location>
        <begin position="30"/>
        <end position="52"/>
    </location>
</feature>
<feature type="transmembrane region" description="Helical" evidence="8">
    <location>
        <begin position="82"/>
        <end position="100"/>
    </location>
</feature>
<dbReference type="Proteomes" id="UP000178526">
    <property type="component" value="Unassembled WGS sequence"/>
</dbReference>
<keyword evidence="3" id="KW-0328">Glycosyltransferase</keyword>
<dbReference type="InterPro" id="IPR050297">
    <property type="entry name" value="LipidA_mod_glycosyltrf_83"/>
</dbReference>
<feature type="transmembrane region" description="Helical" evidence="8">
    <location>
        <begin position="7"/>
        <end position="24"/>
    </location>
</feature>